<accession>A0A1Z2SI18</accession>
<keyword evidence="6" id="KW-0071">Autoinducer synthesis</keyword>
<dbReference type="KEGG" id="vga:BSQ33_14825"/>
<evidence type="ECO:0000256" key="4">
    <source>
        <dbReference type="ARBA" id="ARBA00022679"/>
    </source>
</evidence>
<evidence type="ECO:0000256" key="6">
    <source>
        <dbReference type="ARBA" id="ARBA00022929"/>
    </source>
</evidence>
<evidence type="ECO:0000313" key="8">
    <source>
        <dbReference type="EMBL" id="ASA56840.1"/>
    </source>
</evidence>
<dbReference type="Proteomes" id="UP000196708">
    <property type="component" value="Chromosome 1"/>
</dbReference>
<dbReference type="EMBL" id="CP018835">
    <property type="protein sequence ID" value="ASA56840.1"/>
    <property type="molecule type" value="Genomic_DNA"/>
</dbReference>
<evidence type="ECO:0000256" key="1">
    <source>
        <dbReference type="ARBA" id="ARBA00009683"/>
    </source>
</evidence>
<sequence>MDVILSTHNQQTNQSNSQKKIFFFQTVQRVLFQEFPALNFADLVTLRRKNILYYNACPDSGDLASIFESSQAIQHIISNPMIDSPTNWHSIEIFAIELFGSILAGWAEYEKYLILQRNQALYSVEFSVTSPPLDEKNYYSEYVKNIEKDTRKFITLHCNTPLSLADAISLINLDIFVIEQRWYEILFTLHLSQQGSHVLVFYYDKNSFPILVSTALIQHWDKRENWLSFDPFFKNPKWQSCLTESSVEYLHQTGVFSKNILSTIPYNDSIIEDNLLDTNAVCEILRLTVSGPHRLRIFLIFLCQKHLAKQLIAIGKKLSYTIVELSIMLDLYDFFGKESYLNSSCCDINNNNIKTYKGFWNNQGINDKFKNLNYEEYKLIIKYYKARRDSFE</sequence>
<evidence type="ECO:0000256" key="2">
    <source>
        <dbReference type="ARBA" id="ARBA00012340"/>
    </source>
</evidence>
<dbReference type="GO" id="GO:0061579">
    <property type="term" value="F:N-acyl homoserine lactone synthase activity"/>
    <property type="evidence" value="ECO:0007669"/>
    <property type="project" value="UniProtKB-EC"/>
</dbReference>
<proteinExistence type="inferred from homology"/>
<evidence type="ECO:0000313" key="9">
    <source>
        <dbReference type="Proteomes" id="UP000196708"/>
    </source>
</evidence>
<evidence type="ECO:0000256" key="3">
    <source>
        <dbReference type="ARBA" id="ARBA00022654"/>
    </source>
</evidence>
<keyword evidence="5" id="KW-0949">S-adenosyl-L-methionine</keyword>
<dbReference type="OrthoDB" id="5826416at2"/>
<dbReference type="InterPro" id="IPR035304">
    <property type="entry name" value="AHL_synthase"/>
</dbReference>
<dbReference type="GO" id="GO:0009372">
    <property type="term" value="P:quorum sensing"/>
    <property type="evidence" value="ECO:0007669"/>
    <property type="project" value="UniProtKB-KW"/>
</dbReference>
<reference evidence="8 9" key="1">
    <citation type="submission" date="2016-12" db="EMBL/GenBank/DDBJ databases">
        <authorList>
            <person name="Song W.-J."/>
            <person name="Kurnit D.M."/>
        </authorList>
    </citation>
    <scope>NUCLEOTIDE SEQUENCE [LARGE SCALE GENOMIC DNA]</scope>
    <source>
        <strain evidence="8 9">ATCC 43942</strain>
    </source>
</reference>
<protein>
    <recommendedName>
        <fullName evidence="2">acyl-homoserine-lactone synthase</fullName>
        <ecNumber evidence="2">2.3.1.184</ecNumber>
    </recommendedName>
</protein>
<evidence type="ECO:0000256" key="7">
    <source>
        <dbReference type="ARBA" id="ARBA00048576"/>
    </source>
</evidence>
<keyword evidence="4" id="KW-0808">Transferase</keyword>
<evidence type="ECO:0000256" key="5">
    <source>
        <dbReference type="ARBA" id="ARBA00022691"/>
    </source>
</evidence>
<dbReference type="Pfam" id="PF17327">
    <property type="entry name" value="AHL_synthase"/>
    <property type="match status" value="1"/>
</dbReference>
<name>A0A1Z2SI18_VIBGA</name>
<organism evidence="8 9">
    <name type="scientific">Vibrio gazogenes</name>
    <dbReference type="NCBI Taxonomy" id="687"/>
    <lineage>
        <taxon>Bacteria</taxon>
        <taxon>Pseudomonadati</taxon>
        <taxon>Pseudomonadota</taxon>
        <taxon>Gammaproteobacteria</taxon>
        <taxon>Vibrionales</taxon>
        <taxon>Vibrionaceae</taxon>
        <taxon>Vibrio</taxon>
    </lineage>
</organism>
<keyword evidence="3" id="KW-0673">Quorum sensing</keyword>
<gene>
    <name evidence="8" type="ORF">BSQ33_14825</name>
</gene>
<dbReference type="AlphaFoldDB" id="A0A1Z2SI18"/>
<comment type="catalytic activity">
    <reaction evidence="7">
        <text>a fatty acyl-[ACP] + S-adenosyl-L-methionine = an N-acyl-L-homoserine lactone + S-methyl-5'-thioadenosine + holo-[ACP] + H(+)</text>
        <dbReference type="Rhea" id="RHEA:10096"/>
        <dbReference type="Rhea" id="RHEA-COMP:9685"/>
        <dbReference type="Rhea" id="RHEA-COMP:14125"/>
        <dbReference type="ChEBI" id="CHEBI:15378"/>
        <dbReference type="ChEBI" id="CHEBI:17509"/>
        <dbReference type="ChEBI" id="CHEBI:55474"/>
        <dbReference type="ChEBI" id="CHEBI:59789"/>
        <dbReference type="ChEBI" id="CHEBI:64479"/>
        <dbReference type="ChEBI" id="CHEBI:138651"/>
        <dbReference type="EC" id="2.3.1.184"/>
    </reaction>
</comment>
<comment type="similarity">
    <text evidence="1">Belongs to the LuxM / VanM family.</text>
</comment>
<dbReference type="EC" id="2.3.1.184" evidence="2"/>